<keyword evidence="2" id="KW-1133">Transmembrane helix</keyword>
<proteinExistence type="predicted"/>
<evidence type="ECO:0000313" key="3">
    <source>
        <dbReference type="EMBL" id="KAG7363219.1"/>
    </source>
</evidence>
<gene>
    <name evidence="3" type="ORF">IV203_026579</name>
</gene>
<keyword evidence="4" id="KW-1185">Reference proteome</keyword>
<reference evidence="3" key="2">
    <citation type="submission" date="2021-04" db="EMBL/GenBank/DDBJ databases">
        <authorList>
            <person name="Podell S."/>
        </authorList>
    </citation>
    <scope>NUCLEOTIDE SEQUENCE</scope>
    <source>
        <strain evidence="3">Hildebrandi</strain>
    </source>
</reference>
<dbReference type="EMBL" id="JAGRRH010000010">
    <property type="protein sequence ID" value="KAG7363219.1"/>
    <property type="molecule type" value="Genomic_DNA"/>
</dbReference>
<sequence>MISSSASSFSDSSSATASITYNSGAGISTTSVDRNKWVNICTISMLLSFLLFAIIEAFSVVTECRVCPRGSNYMSEPFRKVPGGSGMTCGELMTSNPICQVHAPLMKKFDLASYCGCSKSGPPPNRCTFDCPFLSEEESVGLSPKSPVGGTLARPSLKPSRTVDREVNPGHTDEIVLSDVAFLPSRAPSFDEGNEKPPNALQNNFSSDRLFDADKMVCSDLSTTLPFVTDQLFCGEVQAHCCSITTSTAQMTQNGIPAECILCGRGFEVLEEKFLPGKRNGETCGQITRFYEHAANAMFCENAVPLLREHCCIEVDLITTQLEANQLSSAAIQYMGLVLHFIVVATMMTIVG</sequence>
<name>A0A9K3LJY3_9STRA</name>
<evidence type="ECO:0000313" key="4">
    <source>
        <dbReference type="Proteomes" id="UP000693970"/>
    </source>
</evidence>
<reference evidence="3" key="1">
    <citation type="journal article" date="2021" name="Sci. Rep.">
        <title>Diploid genomic architecture of Nitzschia inconspicua, an elite biomass production diatom.</title>
        <authorList>
            <person name="Oliver A."/>
            <person name="Podell S."/>
            <person name="Pinowska A."/>
            <person name="Traller J.C."/>
            <person name="Smith S.R."/>
            <person name="McClure R."/>
            <person name="Beliaev A."/>
            <person name="Bohutskyi P."/>
            <person name="Hill E.A."/>
            <person name="Rabines A."/>
            <person name="Zheng H."/>
            <person name="Allen L.Z."/>
            <person name="Kuo A."/>
            <person name="Grigoriev I.V."/>
            <person name="Allen A.E."/>
            <person name="Hazlebeck D."/>
            <person name="Allen E.E."/>
        </authorList>
    </citation>
    <scope>NUCLEOTIDE SEQUENCE</scope>
    <source>
        <strain evidence="3">Hildebrandi</strain>
    </source>
</reference>
<comment type="caution">
    <text evidence="3">The sequence shown here is derived from an EMBL/GenBank/DDBJ whole genome shotgun (WGS) entry which is preliminary data.</text>
</comment>
<organism evidence="3 4">
    <name type="scientific">Nitzschia inconspicua</name>
    <dbReference type="NCBI Taxonomy" id="303405"/>
    <lineage>
        <taxon>Eukaryota</taxon>
        <taxon>Sar</taxon>
        <taxon>Stramenopiles</taxon>
        <taxon>Ochrophyta</taxon>
        <taxon>Bacillariophyta</taxon>
        <taxon>Bacillariophyceae</taxon>
        <taxon>Bacillariophycidae</taxon>
        <taxon>Bacillariales</taxon>
        <taxon>Bacillariaceae</taxon>
        <taxon>Nitzschia</taxon>
    </lineage>
</organism>
<dbReference type="AlphaFoldDB" id="A0A9K3LJY3"/>
<feature type="transmembrane region" description="Helical" evidence="2">
    <location>
        <begin position="37"/>
        <end position="61"/>
    </location>
</feature>
<evidence type="ECO:0000256" key="1">
    <source>
        <dbReference type="SAM" id="MobiDB-lite"/>
    </source>
</evidence>
<protein>
    <submittedName>
        <fullName evidence="3">Uncharacterized protein</fullName>
    </submittedName>
</protein>
<feature type="transmembrane region" description="Helical" evidence="2">
    <location>
        <begin position="331"/>
        <end position="351"/>
    </location>
</feature>
<accession>A0A9K3LJY3</accession>
<dbReference type="Proteomes" id="UP000693970">
    <property type="component" value="Unassembled WGS sequence"/>
</dbReference>
<evidence type="ECO:0000256" key="2">
    <source>
        <dbReference type="SAM" id="Phobius"/>
    </source>
</evidence>
<feature type="region of interest" description="Disordered" evidence="1">
    <location>
        <begin position="141"/>
        <end position="167"/>
    </location>
</feature>
<keyword evidence="2" id="KW-0812">Transmembrane</keyword>
<keyword evidence="2" id="KW-0472">Membrane</keyword>